<organism evidence="2 3">
    <name type="scientific">Triparma retinervis</name>
    <dbReference type="NCBI Taxonomy" id="2557542"/>
    <lineage>
        <taxon>Eukaryota</taxon>
        <taxon>Sar</taxon>
        <taxon>Stramenopiles</taxon>
        <taxon>Ochrophyta</taxon>
        <taxon>Bolidophyceae</taxon>
        <taxon>Parmales</taxon>
        <taxon>Triparmaceae</taxon>
        <taxon>Triparma</taxon>
    </lineage>
</organism>
<evidence type="ECO:0000313" key="2">
    <source>
        <dbReference type="EMBL" id="GMH51505.1"/>
    </source>
</evidence>
<dbReference type="OrthoDB" id="10677093at2759"/>
<accession>A0A9W6ZK81</accession>
<evidence type="ECO:0000313" key="3">
    <source>
        <dbReference type="Proteomes" id="UP001165082"/>
    </source>
</evidence>
<reference evidence="2" key="1">
    <citation type="submission" date="2022-07" db="EMBL/GenBank/DDBJ databases">
        <title>Genome analysis of Parmales, a sister group of diatoms, reveals the evolutionary specialization of diatoms from phago-mixotrophs to photoautotrophs.</title>
        <authorList>
            <person name="Ban H."/>
            <person name="Sato S."/>
            <person name="Yoshikawa S."/>
            <person name="Kazumasa Y."/>
            <person name="Nakamura Y."/>
            <person name="Ichinomiya M."/>
            <person name="Saitoh K."/>
            <person name="Sato N."/>
            <person name="Blanc-Mathieu R."/>
            <person name="Endo H."/>
            <person name="Kuwata A."/>
            <person name="Ogata H."/>
        </authorList>
    </citation>
    <scope>NUCLEOTIDE SEQUENCE</scope>
</reference>
<evidence type="ECO:0000256" key="1">
    <source>
        <dbReference type="SAM" id="MobiDB-lite"/>
    </source>
</evidence>
<keyword evidence="3" id="KW-1185">Reference proteome</keyword>
<sequence>MSNPEVTGWSTPEYEDFELFFGEGIKTSDNKAIAPTSFNLPDNREDLAKRNEDMSEYWFGEAPASAATEVINEYTGLPIFHEKKRSRLSYDSSNSELENAMNYAMSFVETVDTPPKVPAKKTTSNKSDDESENGCNDGEVTMIEDSPIPVAGAASPALPHDKVETFCCLIIDNSVQRISVKETARIMKLREANLEKALNKSHLATCCTTKTPQDAPKQFRVKYWCEINSPEALEELLICDNFHFNSVKTLNKRHNFTSSFNIILEDSEAVEYNSWYKERGDKEQTCPLPYVSELQKMGIIGPDNFMSYSQFSRIQFISDFIHKISCKYDIKNIIM</sequence>
<name>A0A9W6ZK81_9STRA</name>
<dbReference type="EMBL" id="BRXZ01000706">
    <property type="protein sequence ID" value="GMH51505.1"/>
    <property type="molecule type" value="Genomic_DNA"/>
</dbReference>
<gene>
    <name evidence="2" type="ORF">TrRE_jg2410</name>
</gene>
<feature type="region of interest" description="Disordered" evidence="1">
    <location>
        <begin position="113"/>
        <end position="142"/>
    </location>
</feature>
<proteinExistence type="predicted"/>
<comment type="caution">
    <text evidence="2">The sequence shown here is derived from an EMBL/GenBank/DDBJ whole genome shotgun (WGS) entry which is preliminary data.</text>
</comment>
<dbReference type="AlphaFoldDB" id="A0A9W6ZK81"/>
<dbReference type="Proteomes" id="UP001165082">
    <property type="component" value="Unassembled WGS sequence"/>
</dbReference>
<protein>
    <submittedName>
        <fullName evidence="2">Uncharacterized protein</fullName>
    </submittedName>
</protein>